<keyword evidence="9" id="KW-1185">Reference proteome</keyword>
<feature type="transmembrane region" description="Helical" evidence="6">
    <location>
        <begin position="126"/>
        <end position="145"/>
    </location>
</feature>
<dbReference type="Pfam" id="PF00482">
    <property type="entry name" value="T2SSF"/>
    <property type="match status" value="1"/>
</dbReference>
<organism evidence="8 9">
    <name type="scientific">Acidisoma silvae</name>
    <dbReference type="NCBI Taxonomy" id="2802396"/>
    <lineage>
        <taxon>Bacteria</taxon>
        <taxon>Pseudomonadati</taxon>
        <taxon>Pseudomonadota</taxon>
        <taxon>Alphaproteobacteria</taxon>
        <taxon>Acetobacterales</taxon>
        <taxon>Acidocellaceae</taxon>
        <taxon>Acidisoma</taxon>
    </lineage>
</organism>
<keyword evidence="2" id="KW-1003">Cell membrane</keyword>
<feature type="transmembrane region" description="Helical" evidence="6">
    <location>
        <begin position="6"/>
        <end position="27"/>
    </location>
</feature>
<comment type="caution">
    <text evidence="8">The sequence shown here is derived from an EMBL/GenBank/DDBJ whole genome shotgun (WGS) entry which is preliminary data.</text>
</comment>
<dbReference type="GO" id="GO:0005886">
    <property type="term" value="C:plasma membrane"/>
    <property type="evidence" value="ECO:0007669"/>
    <property type="project" value="UniProtKB-SubCell"/>
</dbReference>
<keyword evidence="5 6" id="KW-0472">Membrane</keyword>
<sequence>MTPQLILIFGFILIVMAAVAAGILMISTRRQNQFNRRLRLVRGEWGQEKGQAEASGPNLVGLVSAFGRGIQRSGLLSPKTLKQFEEGLALAGLRQGNALGLFIGAKILLVIACPLLVIALTHEITLPRLVSHIAPFIAAIIGLLLPDKAVDSVRSAYRTKLELGVPDALDLMVICTQAGLGLVPTMQRVANEIGFAHPTVSREFSQTVSELQIAVNSATALTALGERTGLDSLKRVATTLIQSVQYGTPMGEALRALGIEMRQEALTRFEERAARLPVLLTLPMIVLILPCIFIVVAGPAALNLMKAFHH</sequence>
<evidence type="ECO:0000256" key="3">
    <source>
        <dbReference type="ARBA" id="ARBA00022692"/>
    </source>
</evidence>
<evidence type="ECO:0000256" key="4">
    <source>
        <dbReference type="ARBA" id="ARBA00022989"/>
    </source>
</evidence>
<dbReference type="AlphaFoldDB" id="A0A964DZ53"/>
<dbReference type="InterPro" id="IPR018076">
    <property type="entry name" value="T2SS_GspF_dom"/>
</dbReference>
<evidence type="ECO:0000256" key="1">
    <source>
        <dbReference type="ARBA" id="ARBA00004651"/>
    </source>
</evidence>
<evidence type="ECO:0000256" key="2">
    <source>
        <dbReference type="ARBA" id="ARBA00022475"/>
    </source>
</evidence>
<evidence type="ECO:0000256" key="5">
    <source>
        <dbReference type="ARBA" id="ARBA00023136"/>
    </source>
</evidence>
<reference evidence="8" key="2">
    <citation type="submission" date="2021-01" db="EMBL/GenBank/DDBJ databases">
        <authorList>
            <person name="Mieszkin S."/>
            <person name="Pouder E."/>
            <person name="Alain K."/>
        </authorList>
    </citation>
    <scope>NUCLEOTIDE SEQUENCE</scope>
    <source>
        <strain evidence="8">HW T2.11</strain>
    </source>
</reference>
<reference evidence="8" key="1">
    <citation type="journal article" date="2021" name="Microorganisms">
        <title>Acidisoma silvae sp. nov. and Acidisomacellulosilytica sp. nov., Two Acidophilic Bacteria Isolated from Decaying Wood, Hydrolyzing Cellulose and Producing Poly-3-hydroxybutyrate.</title>
        <authorList>
            <person name="Mieszkin S."/>
            <person name="Pouder E."/>
            <person name="Uroz S."/>
            <person name="Simon-Colin C."/>
            <person name="Alain K."/>
        </authorList>
    </citation>
    <scope>NUCLEOTIDE SEQUENCE</scope>
    <source>
        <strain evidence="8">HW T2.11</strain>
    </source>
</reference>
<keyword evidence="4 6" id="KW-1133">Transmembrane helix</keyword>
<evidence type="ECO:0000313" key="9">
    <source>
        <dbReference type="Proteomes" id="UP000708298"/>
    </source>
</evidence>
<proteinExistence type="predicted"/>
<accession>A0A964DZ53</accession>
<feature type="transmembrane region" description="Helical" evidence="6">
    <location>
        <begin position="98"/>
        <end position="120"/>
    </location>
</feature>
<feature type="transmembrane region" description="Helical" evidence="6">
    <location>
        <begin position="278"/>
        <end position="302"/>
    </location>
</feature>
<keyword evidence="3 6" id="KW-0812">Transmembrane</keyword>
<dbReference type="PANTHER" id="PTHR35007">
    <property type="entry name" value="INTEGRAL MEMBRANE PROTEIN-RELATED"/>
    <property type="match status" value="1"/>
</dbReference>
<dbReference type="PANTHER" id="PTHR35007:SF2">
    <property type="entry name" value="PILUS ASSEMBLE PROTEIN"/>
    <property type="match status" value="1"/>
</dbReference>
<feature type="domain" description="Type II secretion system protein GspF" evidence="7">
    <location>
        <begin position="169"/>
        <end position="296"/>
    </location>
</feature>
<comment type="subcellular location">
    <subcellularLocation>
        <location evidence="1">Cell membrane</location>
        <topology evidence="1">Multi-pass membrane protein</topology>
    </subcellularLocation>
</comment>
<evidence type="ECO:0000313" key="8">
    <source>
        <dbReference type="EMBL" id="MCB8875896.1"/>
    </source>
</evidence>
<gene>
    <name evidence="8" type="ORF">ASILVAE211_11950</name>
</gene>
<dbReference type="RefSeq" id="WP_227321539.1">
    <property type="nucleotide sequence ID" value="NZ_JAESVB010000004.1"/>
</dbReference>
<dbReference type="Proteomes" id="UP000708298">
    <property type="component" value="Unassembled WGS sequence"/>
</dbReference>
<dbReference type="EMBL" id="JAESVB010000004">
    <property type="protein sequence ID" value="MCB8875896.1"/>
    <property type="molecule type" value="Genomic_DNA"/>
</dbReference>
<protein>
    <submittedName>
        <fullName evidence="8">Type II secretion system F family protein</fullName>
    </submittedName>
</protein>
<evidence type="ECO:0000259" key="7">
    <source>
        <dbReference type="Pfam" id="PF00482"/>
    </source>
</evidence>
<evidence type="ECO:0000256" key="6">
    <source>
        <dbReference type="SAM" id="Phobius"/>
    </source>
</evidence>
<name>A0A964DZ53_9PROT</name>